<comment type="catalytic activity">
    <reaction evidence="13">
        <text>an alpha-Kdo-(2-&gt;4)-alpha-Kdo-(2-&gt;6)-lipid A + ADP-L-glycero-beta-D-manno-heptose = an L-alpha-D-Hep-(1-&gt;5)-[alpha-Kdo-(2-&gt;4)]-alpha-Kdo-(2-&gt;6)-lipid A + ADP + H(+)</text>
        <dbReference type="Rhea" id="RHEA:74067"/>
        <dbReference type="ChEBI" id="CHEBI:15378"/>
        <dbReference type="ChEBI" id="CHEBI:61506"/>
        <dbReference type="ChEBI" id="CHEBI:176431"/>
        <dbReference type="ChEBI" id="CHEBI:193068"/>
        <dbReference type="ChEBI" id="CHEBI:456216"/>
        <dbReference type="EC" id="2.4.99.23"/>
    </reaction>
</comment>
<evidence type="ECO:0000256" key="3">
    <source>
        <dbReference type="ARBA" id="ARBA00022475"/>
    </source>
</evidence>
<evidence type="ECO:0000256" key="11">
    <source>
        <dbReference type="ARBA" id="ARBA00044190"/>
    </source>
</evidence>
<keyword evidence="7" id="KW-0448">Lipopolysaccharide biosynthesis</keyword>
<gene>
    <name evidence="14" type="primary">rfaC</name>
    <name evidence="14" type="ORF">LMG29542_03814</name>
</gene>
<evidence type="ECO:0000256" key="12">
    <source>
        <dbReference type="ARBA" id="ARBA00044330"/>
    </source>
</evidence>
<evidence type="ECO:0000256" key="6">
    <source>
        <dbReference type="ARBA" id="ARBA00022679"/>
    </source>
</evidence>
<accession>A0A6J5E1P9</accession>
<dbReference type="InterPro" id="IPR011908">
    <property type="entry name" value="LipoPS_heptosylTferase-I"/>
</dbReference>
<dbReference type="Pfam" id="PF01075">
    <property type="entry name" value="Glyco_transf_9"/>
    <property type="match status" value="1"/>
</dbReference>
<dbReference type="EC" id="2.4.99.23" evidence="10"/>
<keyword evidence="8" id="KW-0472">Membrane</keyword>
<keyword evidence="15" id="KW-1185">Reference proteome</keyword>
<evidence type="ECO:0000256" key="4">
    <source>
        <dbReference type="ARBA" id="ARBA00022519"/>
    </source>
</evidence>
<dbReference type="SUPFAM" id="SSF53756">
    <property type="entry name" value="UDP-Glycosyltransferase/glycogen phosphorylase"/>
    <property type="match status" value="1"/>
</dbReference>
<dbReference type="GO" id="GO:0005886">
    <property type="term" value="C:plasma membrane"/>
    <property type="evidence" value="ECO:0007669"/>
    <property type="project" value="UniProtKB-SubCell"/>
</dbReference>
<sequence length="365" mass="40118">MAAPRFFMVFSCGALELRPFNALSRRNDRPPSLSAQKILIVRVSSLGDVVHNMPAIADIRRRHPDAQIDWLVEESFVGLVELVQGVRRAIPVSLRRWRKGLLSPGNWREIRAFRRALAAEHYDLVIDCQGLIKTAWLARMARGTLVGLGNRTDGAGYEWPVRFFYDRRVPIEPRTHVVERTRQLVAAALGNPPPQPTDEIDFGLDSNRAALALSQTQLNLPVPYVVFVHATSRADKQWPDAAWIELGQSLVRRGASLVLPWGNDDERATSERLAKEFGAAAVVPPKLSLPAVVGLIEGAAATVGVDTGLVHIAAALKRPTVELYNFATAWRTGGYWSPNVVNLGTAGRPPTLQAVKEALTGFGLL</sequence>
<organism evidence="14 15">
    <name type="scientific">Paraburkholderia humisilvae</name>
    <dbReference type="NCBI Taxonomy" id="627669"/>
    <lineage>
        <taxon>Bacteria</taxon>
        <taxon>Pseudomonadati</taxon>
        <taxon>Pseudomonadota</taxon>
        <taxon>Betaproteobacteria</taxon>
        <taxon>Burkholderiales</taxon>
        <taxon>Burkholderiaceae</taxon>
        <taxon>Paraburkholderia</taxon>
    </lineage>
</organism>
<proteinExistence type="inferred from homology"/>
<keyword evidence="6 14" id="KW-0808">Transferase</keyword>
<keyword evidence="4" id="KW-0997">Cell inner membrane</keyword>
<evidence type="ECO:0000313" key="15">
    <source>
        <dbReference type="Proteomes" id="UP000494363"/>
    </source>
</evidence>
<dbReference type="PANTHER" id="PTHR30160">
    <property type="entry name" value="TETRAACYLDISACCHARIDE 4'-KINASE-RELATED"/>
    <property type="match status" value="1"/>
</dbReference>
<dbReference type="EMBL" id="CADIKH010000016">
    <property type="protein sequence ID" value="CAB3760329.1"/>
    <property type="molecule type" value="Genomic_DNA"/>
</dbReference>
<evidence type="ECO:0000256" key="9">
    <source>
        <dbReference type="ARBA" id="ARBA00043995"/>
    </source>
</evidence>
<dbReference type="GO" id="GO:0005829">
    <property type="term" value="C:cytosol"/>
    <property type="evidence" value="ECO:0007669"/>
    <property type="project" value="TreeGrafter"/>
</dbReference>
<evidence type="ECO:0000256" key="2">
    <source>
        <dbReference type="ARBA" id="ARBA00004713"/>
    </source>
</evidence>
<evidence type="ECO:0000256" key="8">
    <source>
        <dbReference type="ARBA" id="ARBA00023136"/>
    </source>
</evidence>
<evidence type="ECO:0000256" key="7">
    <source>
        <dbReference type="ARBA" id="ARBA00022985"/>
    </source>
</evidence>
<dbReference type="InterPro" id="IPR051199">
    <property type="entry name" value="LPS_LOS_Heptosyltrfase"/>
</dbReference>
<comment type="similarity">
    <text evidence="9">Belongs to the glycosyltransferase 9 family.</text>
</comment>
<protein>
    <recommendedName>
        <fullName evidence="11">Lipopolysaccharide heptosyltransferase 1</fullName>
        <ecNumber evidence="10">2.4.99.23</ecNumber>
    </recommendedName>
    <alternativeName>
        <fullName evidence="12">ADP-heptose:lipopolysaccharide heptosyltransferase I</fullName>
    </alternativeName>
</protein>
<evidence type="ECO:0000256" key="1">
    <source>
        <dbReference type="ARBA" id="ARBA00004515"/>
    </source>
</evidence>
<reference evidence="14 15" key="1">
    <citation type="submission" date="2020-04" db="EMBL/GenBank/DDBJ databases">
        <authorList>
            <person name="De Canck E."/>
        </authorList>
    </citation>
    <scope>NUCLEOTIDE SEQUENCE [LARGE SCALE GENOMIC DNA]</scope>
    <source>
        <strain evidence="14 15">LMG 29542</strain>
    </source>
</reference>
<evidence type="ECO:0000313" key="14">
    <source>
        <dbReference type="EMBL" id="CAB3760329.1"/>
    </source>
</evidence>
<dbReference type="AlphaFoldDB" id="A0A6J5E1P9"/>
<evidence type="ECO:0000256" key="13">
    <source>
        <dbReference type="ARBA" id="ARBA00049201"/>
    </source>
</evidence>
<dbReference type="GO" id="GO:0009244">
    <property type="term" value="P:lipopolysaccharide core region biosynthetic process"/>
    <property type="evidence" value="ECO:0007669"/>
    <property type="project" value="InterPro"/>
</dbReference>
<dbReference type="PANTHER" id="PTHR30160:SF19">
    <property type="entry name" value="LIPOPOLYSACCHARIDE HEPTOSYLTRANSFERASE 1"/>
    <property type="match status" value="1"/>
</dbReference>
<dbReference type="InterPro" id="IPR002201">
    <property type="entry name" value="Glyco_trans_9"/>
</dbReference>
<dbReference type="GO" id="GO:0008713">
    <property type="term" value="F:ADP-heptose-lipopolysaccharide heptosyltransferase activity"/>
    <property type="evidence" value="ECO:0007669"/>
    <property type="project" value="TreeGrafter"/>
</dbReference>
<dbReference type="Gene3D" id="3.40.50.2000">
    <property type="entry name" value="Glycogen Phosphorylase B"/>
    <property type="match status" value="2"/>
</dbReference>
<dbReference type="CDD" id="cd03789">
    <property type="entry name" value="GT9_LPS_heptosyltransferase"/>
    <property type="match status" value="1"/>
</dbReference>
<evidence type="ECO:0000256" key="10">
    <source>
        <dbReference type="ARBA" id="ARBA00044041"/>
    </source>
</evidence>
<name>A0A6J5E1P9_9BURK</name>
<keyword evidence="5" id="KW-0328">Glycosyltransferase</keyword>
<keyword evidence="3" id="KW-1003">Cell membrane</keyword>
<evidence type="ECO:0000256" key="5">
    <source>
        <dbReference type="ARBA" id="ARBA00022676"/>
    </source>
</evidence>
<comment type="subcellular location">
    <subcellularLocation>
        <location evidence="1">Cell inner membrane</location>
        <topology evidence="1">Peripheral membrane protein</topology>
        <orientation evidence="1">Cytoplasmic side</orientation>
    </subcellularLocation>
</comment>
<dbReference type="Proteomes" id="UP000494363">
    <property type="component" value="Unassembled WGS sequence"/>
</dbReference>
<dbReference type="NCBIfam" id="TIGR02193">
    <property type="entry name" value="heptsyl_trn_I"/>
    <property type="match status" value="1"/>
</dbReference>
<comment type="pathway">
    <text evidence="2">Bacterial outer membrane biogenesis; LPS core biosynthesis.</text>
</comment>